<organism evidence="2 3">
    <name type="scientific">Phytophthora aleatoria</name>
    <dbReference type="NCBI Taxonomy" id="2496075"/>
    <lineage>
        <taxon>Eukaryota</taxon>
        <taxon>Sar</taxon>
        <taxon>Stramenopiles</taxon>
        <taxon>Oomycota</taxon>
        <taxon>Peronosporomycetes</taxon>
        <taxon>Peronosporales</taxon>
        <taxon>Peronosporaceae</taxon>
        <taxon>Phytophthora</taxon>
    </lineage>
</organism>
<name>A0A8J5IXK0_9STRA</name>
<keyword evidence="3" id="KW-1185">Reference proteome</keyword>
<evidence type="ECO:0000256" key="1">
    <source>
        <dbReference type="SAM" id="MobiDB-lite"/>
    </source>
</evidence>
<feature type="region of interest" description="Disordered" evidence="1">
    <location>
        <begin position="1"/>
        <end position="22"/>
    </location>
</feature>
<dbReference type="EMBL" id="JAENGY010000514">
    <property type="protein sequence ID" value="KAG6961285.1"/>
    <property type="molecule type" value="Genomic_DNA"/>
</dbReference>
<accession>A0A8J5IXK0</accession>
<sequence>MASEHNDHALHEAHATDEHDDGMMEFSWREGNTVDDEDDELNILAEDAAETLAQMTSTEESATLATGYAMQTLGRPLDSEVEEEKKFGKATARDFLPEDSVGATSRWSYDLNEYQADDQGFGQAFTKNVKNRKAHFAAPANSKKGVNIRIGYMLKSTKSWLSMYGVRAEWEPAILEVANLDRVFGDPKTKKDLLRMARTVLYFLEYAVTHEVAMDDIRNLSLMGLRLPWVAKDVATPTKMGEETLVMAVDEAGVVAQYVAVVGAS</sequence>
<evidence type="ECO:0000313" key="3">
    <source>
        <dbReference type="Proteomes" id="UP000709295"/>
    </source>
</evidence>
<evidence type="ECO:0000313" key="2">
    <source>
        <dbReference type="EMBL" id="KAG6961285.1"/>
    </source>
</evidence>
<feature type="compositionally biased region" description="Basic and acidic residues" evidence="1">
    <location>
        <begin position="1"/>
        <end position="17"/>
    </location>
</feature>
<dbReference type="Proteomes" id="UP000709295">
    <property type="component" value="Unassembled WGS sequence"/>
</dbReference>
<dbReference type="AlphaFoldDB" id="A0A8J5IXK0"/>
<comment type="caution">
    <text evidence="2">The sequence shown here is derived from an EMBL/GenBank/DDBJ whole genome shotgun (WGS) entry which is preliminary data.</text>
</comment>
<proteinExistence type="predicted"/>
<gene>
    <name evidence="2" type="ORF">JG688_00009175</name>
</gene>
<reference evidence="2" key="1">
    <citation type="submission" date="2021-01" db="EMBL/GenBank/DDBJ databases">
        <title>Phytophthora aleatoria, a newly-described species from Pinus radiata is distinct from Phytophthora cactorum isolates based on comparative genomics.</title>
        <authorList>
            <person name="Mcdougal R."/>
            <person name="Panda P."/>
            <person name="Williams N."/>
            <person name="Studholme D.J."/>
        </authorList>
    </citation>
    <scope>NUCLEOTIDE SEQUENCE</scope>
    <source>
        <strain evidence="2">NZFS 4037</strain>
    </source>
</reference>
<protein>
    <submittedName>
        <fullName evidence="2">Uncharacterized protein</fullName>
    </submittedName>
</protein>